<accession>A0A072UPM4</accession>
<reference evidence="3 5" key="2">
    <citation type="journal article" date="2014" name="BMC Genomics">
        <title>An improved genome release (version Mt4.0) for the model legume Medicago truncatula.</title>
        <authorList>
            <person name="Tang H."/>
            <person name="Krishnakumar V."/>
            <person name="Bidwell S."/>
            <person name="Rosen B."/>
            <person name="Chan A."/>
            <person name="Zhou S."/>
            <person name="Gentzbittel L."/>
            <person name="Childs K.L."/>
            <person name="Yandell M."/>
            <person name="Gundlach H."/>
            <person name="Mayer K.F."/>
            <person name="Schwartz D.C."/>
            <person name="Town C.D."/>
        </authorList>
    </citation>
    <scope>GENOME REANNOTATION</scope>
    <source>
        <strain evidence="3">A17</strain>
        <strain evidence="4 5">cv. Jemalong A17</strain>
    </source>
</reference>
<dbReference type="GO" id="GO:0016787">
    <property type="term" value="F:hydrolase activity"/>
    <property type="evidence" value="ECO:0007669"/>
    <property type="project" value="UniProtKB-KW"/>
</dbReference>
<evidence type="ECO:0000313" key="4">
    <source>
        <dbReference type="EnsemblPlants" id="KEH27790"/>
    </source>
</evidence>
<feature type="transmembrane region" description="Helical" evidence="2">
    <location>
        <begin position="100"/>
        <end position="120"/>
    </location>
</feature>
<dbReference type="HOGENOM" id="CLU_1941229_0_0_1"/>
<dbReference type="PROSITE" id="PS51257">
    <property type="entry name" value="PROKAR_LIPOPROTEIN"/>
    <property type="match status" value="1"/>
</dbReference>
<protein>
    <submittedName>
        <fullName evidence="3">Glycoside hydrolase family 1 protein</fullName>
    </submittedName>
</protein>
<organism evidence="3 5">
    <name type="scientific">Medicago truncatula</name>
    <name type="common">Barrel medic</name>
    <name type="synonym">Medicago tribuloides</name>
    <dbReference type="NCBI Taxonomy" id="3880"/>
    <lineage>
        <taxon>Eukaryota</taxon>
        <taxon>Viridiplantae</taxon>
        <taxon>Streptophyta</taxon>
        <taxon>Embryophyta</taxon>
        <taxon>Tracheophyta</taxon>
        <taxon>Spermatophyta</taxon>
        <taxon>Magnoliopsida</taxon>
        <taxon>eudicotyledons</taxon>
        <taxon>Gunneridae</taxon>
        <taxon>Pentapetalae</taxon>
        <taxon>rosids</taxon>
        <taxon>fabids</taxon>
        <taxon>Fabales</taxon>
        <taxon>Fabaceae</taxon>
        <taxon>Papilionoideae</taxon>
        <taxon>50 kb inversion clade</taxon>
        <taxon>NPAAA clade</taxon>
        <taxon>Hologalegina</taxon>
        <taxon>IRL clade</taxon>
        <taxon>Trifolieae</taxon>
        <taxon>Medicago</taxon>
    </lineage>
</organism>
<dbReference type="Proteomes" id="UP000002051">
    <property type="component" value="Chromosome 5"/>
</dbReference>
<dbReference type="EnsemblPlants" id="KEH27790">
    <property type="protein sequence ID" value="KEH27790"/>
    <property type="gene ID" value="MTR_5g038045"/>
</dbReference>
<keyword evidence="5" id="KW-1185">Reference proteome</keyword>
<reference evidence="4" key="3">
    <citation type="submission" date="2015-04" db="UniProtKB">
        <authorList>
            <consortium name="EnsemblPlants"/>
        </authorList>
    </citation>
    <scope>IDENTIFICATION</scope>
    <source>
        <strain evidence="4">cv. Jemalong A17</strain>
    </source>
</reference>
<proteinExistence type="predicted"/>
<evidence type="ECO:0000256" key="2">
    <source>
        <dbReference type="SAM" id="Phobius"/>
    </source>
</evidence>
<keyword evidence="3" id="KW-0378">Hydrolase</keyword>
<dbReference type="AlphaFoldDB" id="A0A072UPM4"/>
<reference evidence="3 5" key="1">
    <citation type="journal article" date="2011" name="Nature">
        <title>The Medicago genome provides insight into the evolution of rhizobial symbioses.</title>
        <authorList>
            <person name="Young N.D."/>
            <person name="Debelle F."/>
            <person name="Oldroyd G.E."/>
            <person name="Geurts R."/>
            <person name="Cannon S.B."/>
            <person name="Udvardi M.K."/>
            <person name="Benedito V.A."/>
            <person name="Mayer K.F."/>
            <person name="Gouzy J."/>
            <person name="Schoof H."/>
            <person name="Van de Peer Y."/>
            <person name="Proost S."/>
            <person name="Cook D.R."/>
            <person name="Meyers B.C."/>
            <person name="Spannagl M."/>
            <person name="Cheung F."/>
            <person name="De Mita S."/>
            <person name="Krishnakumar V."/>
            <person name="Gundlach H."/>
            <person name="Zhou S."/>
            <person name="Mudge J."/>
            <person name="Bharti A.K."/>
            <person name="Murray J.D."/>
            <person name="Naoumkina M.A."/>
            <person name="Rosen B."/>
            <person name="Silverstein K.A."/>
            <person name="Tang H."/>
            <person name="Rombauts S."/>
            <person name="Zhao P.X."/>
            <person name="Zhou P."/>
            <person name="Barbe V."/>
            <person name="Bardou P."/>
            <person name="Bechner M."/>
            <person name="Bellec A."/>
            <person name="Berger A."/>
            <person name="Berges H."/>
            <person name="Bidwell S."/>
            <person name="Bisseling T."/>
            <person name="Choisne N."/>
            <person name="Couloux A."/>
            <person name="Denny R."/>
            <person name="Deshpande S."/>
            <person name="Dai X."/>
            <person name="Doyle J.J."/>
            <person name="Dudez A.M."/>
            <person name="Farmer A.D."/>
            <person name="Fouteau S."/>
            <person name="Franken C."/>
            <person name="Gibelin C."/>
            <person name="Gish J."/>
            <person name="Goldstein S."/>
            <person name="Gonzalez A.J."/>
            <person name="Green P.J."/>
            <person name="Hallab A."/>
            <person name="Hartog M."/>
            <person name="Hua A."/>
            <person name="Humphray S.J."/>
            <person name="Jeong D.H."/>
            <person name="Jing Y."/>
            <person name="Jocker A."/>
            <person name="Kenton S.M."/>
            <person name="Kim D.J."/>
            <person name="Klee K."/>
            <person name="Lai H."/>
            <person name="Lang C."/>
            <person name="Lin S."/>
            <person name="Macmil S.L."/>
            <person name="Magdelenat G."/>
            <person name="Matthews L."/>
            <person name="McCorrison J."/>
            <person name="Monaghan E.L."/>
            <person name="Mun J.H."/>
            <person name="Najar F.Z."/>
            <person name="Nicholson C."/>
            <person name="Noirot C."/>
            <person name="O'Bleness M."/>
            <person name="Paule C.R."/>
            <person name="Poulain J."/>
            <person name="Prion F."/>
            <person name="Qin B."/>
            <person name="Qu C."/>
            <person name="Retzel E.F."/>
            <person name="Riddle C."/>
            <person name="Sallet E."/>
            <person name="Samain S."/>
            <person name="Samson N."/>
            <person name="Sanders I."/>
            <person name="Saurat O."/>
            <person name="Scarpelli C."/>
            <person name="Schiex T."/>
            <person name="Segurens B."/>
            <person name="Severin A.J."/>
            <person name="Sherrier D.J."/>
            <person name="Shi R."/>
            <person name="Sims S."/>
            <person name="Singer S.R."/>
            <person name="Sinharoy S."/>
            <person name="Sterck L."/>
            <person name="Viollet A."/>
            <person name="Wang B.B."/>
            <person name="Wang K."/>
            <person name="Wang M."/>
            <person name="Wang X."/>
            <person name="Warfsmann J."/>
            <person name="Weissenbach J."/>
            <person name="White D.D."/>
            <person name="White J.D."/>
            <person name="Wiley G.B."/>
            <person name="Wincker P."/>
            <person name="Xing Y."/>
            <person name="Yang L."/>
            <person name="Yao Z."/>
            <person name="Ying F."/>
            <person name="Zhai J."/>
            <person name="Zhou L."/>
            <person name="Zuber A."/>
            <person name="Denarie J."/>
            <person name="Dixon R.A."/>
            <person name="May G.D."/>
            <person name="Schwartz D.C."/>
            <person name="Rogers J."/>
            <person name="Quetier F."/>
            <person name="Town C.D."/>
            <person name="Roe B.A."/>
        </authorList>
    </citation>
    <scope>NUCLEOTIDE SEQUENCE [LARGE SCALE GENOMIC DNA]</scope>
    <source>
        <strain evidence="3">A17</strain>
        <strain evidence="4 5">cv. Jemalong A17</strain>
    </source>
</reference>
<keyword evidence="2" id="KW-0812">Transmembrane</keyword>
<sequence length="130" mass="15126">MKKEKRTCHQQIWHVQWNNTTFTLNHYTSQGCIQRMHLRSVEQLSSSTTRKSRHSQPNEPSHTLEMSISMAPSSVYEAKLQEGHIHIAQRPPDVNRDLRFKVGILIFGSGIKVIIFYIHFSLSDTLNRII</sequence>
<evidence type="ECO:0000313" key="5">
    <source>
        <dbReference type="Proteomes" id="UP000002051"/>
    </source>
</evidence>
<keyword evidence="2" id="KW-0472">Membrane</keyword>
<dbReference type="EMBL" id="CM001221">
    <property type="protein sequence ID" value="KEH27790.1"/>
    <property type="molecule type" value="Genomic_DNA"/>
</dbReference>
<evidence type="ECO:0000313" key="3">
    <source>
        <dbReference type="EMBL" id="KEH27790.1"/>
    </source>
</evidence>
<gene>
    <name evidence="3" type="ordered locus">MTR_5g038045</name>
</gene>
<feature type="region of interest" description="Disordered" evidence="1">
    <location>
        <begin position="43"/>
        <end position="64"/>
    </location>
</feature>
<name>A0A072UPM4_MEDTR</name>
<evidence type="ECO:0000256" key="1">
    <source>
        <dbReference type="SAM" id="MobiDB-lite"/>
    </source>
</evidence>
<keyword evidence="2" id="KW-1133">Transmembrane helix</keyword>